<accession>A0AAV1UB45</accession>
<dbReference type="InterPro" id="IPR015894">
    <property type="entry name" value="Guanylate-bd_N"/>
</dbReference>
<dbReference type="PANTHER" id="PTHR22796">
    <property type="entry name" value="URG4-RELATED"/>
    <property type="match status" value="1"/>
</dbReference>
<dbReference type="Gene3D" id="3.40.50.300">
    <property type="entry name" value="P-loop containing nucleotide triphosphate hydrolases"/>
    <property type="match status" value="1"/>
</dbReference>
<organism evidence="2 3">
    <name type="scientific">Peronospora matthiolae</name>
    <dbReference type="NCBI Taxonomy" id="2874970"/>
    <lineage>
        <taxon>Eukaryota</taxon>
        <taxon>Sar</taxon>
        <taxon>Stramenopiles</taxon>
        <taxon>Oomycota</taxon>
        <taxon>Peronosporomycetes</taxon>
        <taxon>Peronosporales</taxon>
        <taxon>Peronosporaceae</taxon>
        <taxon>Peronospora</taxon>
    </lineage>
</organism>
<comment type="caution">
    <text evidence="2">The sequence shown here is derived from an EMBL/GenBank/DDBJ whole genome shotgun (WGS) entry which is preliminary data.</text>
</comment>
<evidence type="ECO:0000313" key="3">
    <source>
        <dbReference type="Proteomes" id="UP001162060"/>
    </source>
</evidence>
<proteinExistence type="predicted"/>
<evidence type="ECO:0000259" key="1">
    <source>
        <dbReference type="PROSITE" id="PS51717"/>
    </source>
</evidence>
<gene>
    <name evidence="2" type="ORF">PM001_LOCUS15997</name>
</gene>
<name>A0AAV1UB45_9STRA</name>
<dbReference type="GO" id="GO:0005525">
    <property type="term" value="F:GTP binding"/>
    <property type="evidence" value="ECO:0007669"/>
    <property type="project" value="InterPro"/>
</dbReference>
<dbReference type="InterPro" id="IPR030383">
    <property type="entry name" value="G_VLIG_dom"/>
</dbReference>
<dbReference type="PROSITE" id="PS51717">
    <property type="entry name" value="G_VLIG"/>
    <property type="match status" value="1"/>
</dbReference>
<dbReference type="EMBL" id="CAKLBY020000169">
    <property type="protein sequence ID" value="CAK7930847.1"/>
    <property type="molecule type" value="Genomic_DNA"/>
</dbReference>
<dbReference type="GO" id="GO:0003924">
    <property type="term" value="F:GTPase activity"/>
    <property type="evidence" value="ECO:0007669"/>
    <property type="project" value="InterPro"/>
</dbReference>
<evidence type="ECO:0000313" key="2">
    <source>
        <dbReference type="EMBL" id="CAK7930847.1"/>
    </source>
</evidence>
<dbReference type="PANTHER" id="PTHR22796:SF1">
    <property type="entry name" value="VWFA DOMAIN-CONTAINING PROTEIN"/>
    <property type="match status" value="1"/>
</dbReference>
<dbReference type="SUPFAM" id="SSF52540">
    <property type="entry name" value="P-loop containing nucleoside triphosphate hydrolases"/>
    <property type="match status" value="1"/>
</dbReference>
<protein>
    <recommendedName>
        <fullName evidence="1">VLIG-type G domain-containing protein</fullName>
    </recommendedName>
</protein>
<feature type="domain" description="VLIG-type G" evidence="1">
    <location>
        <begin position="1031"/>
        <end position="1152"/>
    </location>
</feature>
<reference evidence="2" key="1">
    <citation type="submission" date="2024-01" db="EMBL/GenBank/DDBJ databases">
        <authorList>
            <person name="Webb A."/>
        </authorList>
    </citation>
    <scope>NUCLEOTIDE SEQUENCE</scope>
    <source>
        <strain evidence="2">Pm1</strain>
    </source>
</reference>
<dbReference type="AlphaFoldDB" id="A0AAV1UB45"/>
<dbReference type="InterPro" id="IPR027417">
    <property type="entry name" value="P-loop_NTPase"/>
</dbReference>
<sequence length="1152" mass="129171">MTTSEADSSSFEGKSLFRLLTLIRETQCEVEVVKPLLDELEVMRLCRSFGMMSSVNPTDFDFDILDAREFDEDFTRFLQSDLLENKWQEKVRFKGLFGKQAQVLATLVDLKACSADILASLTELGEGVYCVKIAADSCSDSSRDDTAKFDVGLVVFSWLRDELFEPQQLRDTTTLVLRFLTVMTPDIICCTSTSDLEQLRAAMIDSGKQQDESLSSYSVFFAIEKQVDAVDGTKCVAQKVVDLKDMMEGCLRVCLLKGNYPALILTKTVESKLHVEQFQQNFSASARLKFAAWLKDVSRQYRVELSGTIMKSAALTETILREFDMWPATQIAAVSEARTKSDQEEYEMANGRLDEEIARQRSVVRRLSSALFQLDPGNMKGNSVEKEQTVMEYDAFRKWLKTKWKADRKLQLNLDIPIRLREVERAVFELYSHNQDDDVETVLGMCATSTKEQLLRAVAERRSAQVSSRSNTKSADIDLFRENVVGPLSKLQKQWLSAIENCLTMVKIAGLKLVTNEQKRKLESDASSAPIIQHQFEQLRQMLQSTHGLTMKLGVTMRKREITCKGTKEIQATDSMVEQVVKIEMGSCESRGTTIGLETLGQYFLKPGETHVAMFTIKTRSAVHVCTLLGRMLIKLVHFPPRNGARQVSQATDTIIHTLGKIASVCDYDCQSRTLAFLAGDSVGLYKCDENFKRMEVIKVIDLNVRSTLSDPPFTDVFLLKSTVYVTDSSGHSQGIDMHTDQINTAVSVENHPDQDARSRSRLMSFADNLAAGVVIVKPGVDAKFEAELQCVSLDDDHRHLPVLPLSVELLTQDLQVQCISGWLLAVDAVAQNLHLFSVDVSVESNSFRLRQFDDENEEDGSEPVKTESLRKQHWLYTFYHVFEKFPVLGLLEDGPQKPVTILATCSVGKNLGIALEDFHDFLSLLMSDLMALNKPLNRLNLTDGLGVRHASLAGIRMESMPLSVFFMTLVTFLPIQICRAEANTLTLLQDGMDEPRNEAEDGMDESSWGTAAIAESIRFGLLSPLLSAWQGRCVVVTSMGKQSTGKSYFLNHLTGSSFAIAGNRCTDGAWMTLRIMKDVLLVVLDFEGLGSFERTDQEDVFLAVLNASLSMFTIFRMEMRIDKEVDDLFTKFQKGVNLLKMTVVCSKGSYI</sequence>
<dbReference type="Pfam" id="PF02263">
    <property type="entry name" value="GBP"/>
    <property type="match status" value="1"/>
</dbReference>
<dbReference type="Proteomes" id="UP001162060">
    <property type="component" value="Unassembled WGS sequence"/>
</dbReference>